<dbReference type="PROSITE" id="PS00198">
    <property type="entry name" value="4FE4S_FER_1"/>
    <property type="match status" value="2"/>
</dbReference>
<sequence>MGAGADRALQAAPPARGAARSPADECVHCGFCLPVCPTWQSWQEEMDSPRGRIDLFRGLQEGELAMSDAVAAHFDRCLGCMACLGACPSGVRYDHVIDAARARVEREHRRPALERLHRAFVFSLFPHPGRLRAAALLLWLWRVSGLRWLFRRTGLLRLSRRLEQLEALAPPLALRDVLATIPPATGAHGERRLRVGLVTGCVQKVFFPGVNAATVRVLAAEGVEVVAPPGQGCCGALSVHAGRLDEARRLARALVERFEGLPLDAIVVNAAGCGSHLKDLAHLFEGDPEFAPRAAAFAARVRDASELLAGLPPRAPRAPLAARVAYHSPCHLQHAQGVGGAPRALLATIPGLELVEIADGDQCCGSAGIYNLVQPESASEIGRRKAEAVMATGATVLASANPGCTLHVRRLLEERGAGVEPAHPLELLDRAIQAARRG</sequence>
<dbReference type="PIRSF" id="PIRSF000139">
    <property type="entry name" value="Glc_ox_4Fe-4S"/>
    <property type="match status" value="1"/>
</dbReference>
<dbReference type="EC" id="1.1.99.14" evidence="6"/>
<proteinExistence type="predicted"/>
<dbReference type="SUPFAM" id="SSF46548">
    <property type="entry name" value="alpha-helical ferredoxin"/>
    <property type="match status" value="1"/>
</dbReference>
<comment type="cofactor">
    <cofactor evidence="6">
        <name>[4Fe-4S] cluster</name>
        <dbReference type="ChEBI" id="CHEBI:49883"/>
    </cofactor>
    <text evidence="6">Binds 2 [4Fe-4S] clusters.</text>
</comment>
<dbReference type="GO" id="GO:0051539">
    <property type="term" value="F:4 iron, 4 sulfur cluster binding"/>
    <property type="evidence" value="ECO:0007669"/>
    <property type="project" value="UniProtKB-UniRule"/>
</dbReference>
<evidence type="ECO:0000256" key="6">
    <source>
        <dbReference type="PIRNR" id="PIRNR000139"/>
    </source>
</evidence>
<keyword evidence="6" id="KW-0813">Transport</keyword>
<dbReference type="Pfam" id="PF13183">
    <property type="entry name" value="Fer4_8"/>
    <property type="match status" value="1"/>
</dbReference>
<evidence type="ECO:0000256" key="4">
    <source>
        <dbReference type="ARBA" id="ARBA00023004"/>
    </source>
</evidence>
<comment type="function">
    <text evidence="6">Component of a complex that catalyzes the oxidation of glycolate to glyoxylate.</text>
</comment>
<dbReference type="PANTHER" id="PTHR32479:SF17">
    <property type="entry name" value="GLYCOLATE OXIDASE IRON-SULFUR SUBUNIT"/>
    <property type="match status" value="1"/>
</dbReference>
<feature type="domain" description="4Fe-4S ferredoxin-type" evidence="7">
    <location>
        <begin position="68"/>
        <end position="98"/>
    </location>
</feature>
<keyword evidence="2 6" id="KW-0479">Metal-binding</keyword>
<dbReference type="InterPro" id="IPR017900">
    <property type="entry name" value="4Fe4S_Fe_S_CS"/>
</dbReference>
<dbReference type="InterPro" id="IPR009051">
    <property type="entry name" value="Helical_ferredxn"/>
</dbReference>
<evidence type="ECO:0000256" key="2">
    <source>
        <dbReference type="ARBA" id="ARBA00022723"/>
    </source>
</evidence>
<dbReference type="PROSITE" id="PS51379">
    <property type="entry name" value="4FE4S_FER_2"/>
    <property type="match status" value="2"/>
</dbReference>
<dbReference type="eggNOG" id="COG0247">
    <property type="taxonomic scope" value="Bacteria"/>
</dbReference>
<keyword evidence="5 6" id="KW-0411">Iron-sulfur</keyword>
<evidence type="ECO:0000256" key="3">
    <source>
        <dbReference type="ARBA" id="ARBA00022737"/>
    </source>
</evidence>
<keyword evidence="3" id="KW-0677">Repeat</keyword>
<name>Q2IDH3_ANADE</name>
<organism evidence="8 9">
    <name type="scientific">Anaeromyxobacter dehalogenans (strain 2CP-C)</name>
    <dbReference type="NCBI Taxonomy" id="290397"/>
    <lineage>
        <taxon>Bacteria</taxon>
        <taxon>Pseudomonadati</taxon>
        <taxon>Myxococcota</taxon>
        <taxon>Myxococcia</taxon>
        <taxon>Myxococcales</taxon>
        <taxon>Cystobacterineae</taxon>
        <taxon>Anaeromyxobacteraceae</taxon>
        <taxon>Anaeromyxobacter</taxon>
    </lineage>
</organism>
<dbReference type="AlphaFoldDB" id="Q2IDH3"/>
<dbReference type="RefSeq" id="WP_011421917.1">
    <property type="nucleotide sequence ID" value="NC_007760.1"/>
</dbReference>
<keyword evidence="1 6" id="KW-0004">4Fe-4S</keyword>
<evidence type="ECO:0000313" key="9">
    <source>
        <dbReference type="Proteomes" id="UP000001935"/>
    </source>
</evidence>
<dbReference type="HOGENOM" id="CLU_023081_0_1_7"/>
<dbReference type="InterPro" id="IPR017896">
    <property type="entry name" value="4Fe4S_Fe-S-bd"/>
</dbReference>
<dbReference type="Pfam" id="PF02754">
    <property type="entry name" value="CCG"/>
    <property type="match status" value="2"/>
</dbReference>
<dbReference type="STRING" id="290397.Adeh_2865"/>
<dbReference type="GO" id="GO:0019154">
    <property type="term" value="F:glycolate dehydrogenase activity"/>
    <property type="evidence" value="ECO:0007669"/>
    <property type="project" value="UniProtKB-EC"/>
</dbReference>
<dbReference type="InterPro" id="IPR004017">
    <property type="entry name" value="Cys_rich_dom"/>
</dbReference>
<dbReference type="InterPro" id="IPR012257">
    <property type="entry name" value="Glc_ox_4Fe-4S"/>
</dbReference>
<reference evidence="8" key="1">
    <citation type="submission" date="2006-01" db="EMBL/GenBank/DDBJ databases">
        <title>Complete sequence of Anaeromyxobacter dehalogenans 2CP-C.</title>
        <authorList>
            <consortium name="US DOE Joint Genome Institute"/>
            <person name="Copeland A."/>
            <person name="Lucas S."/>
            <person name="Lapidus A."/>
            <person name="Barry K."/>
            <person name="Detter J.C."/>
            <person name="Glavina T."/>
            <person name="Hammon N."/>
            <person name="Israni S."/>
            <person name="Pitluck S."/>
            <person name="Brettin T."/>
            <person name="Bruce D."/>
            <person name="Han C."/>
            <person name="Tapia R."/>
            <person name="Gilna P."/>
            <person name="Kiss H."/>
            <person name="Schmutz J."/>
            <person name="Larimer F."/>
            <person name="Land M."/>
            <person name="Kyrpides N."/>
            <person name="Anderson I."/>
            <person name="Sanford R.A."/>
            <person name="Ritalahti K.M."/>
            <person name="Thomas H.S."/>
            <person name="Kirby J.R."/>
            <person name="Zhulin I.B."/>
            <person name="Loeffler F.E."/>
            <person name="Richardson P."/>
        </authorList>
    </citation>
    <scope>NUCLEOTIDE SEQUENCE</scope>
    <source>
        <strain evidence="8">2CP-C</strain>
    </source>
</reference>
<evidence type="ECO:0000313" key="8">
    <source>
        <dbReference type="EMBL" id="ABC82635.1"/>
    </source>
</evidence>
<accession>Q2IDH3</accession>
<keyword evidence="4 6" id="KW-0408">Iron</keyword>
<evidence type="ECO:0000256" key="1">
    <source>
        <dbReference type="ARBA" id="ARBA00022485"/>
    </source>
</evidence>
<gene>
    <name evidence="8" type="ordered locus">Adeh_2865</name>
</gene>
<protein>
    <recommendedName>
        <fullName evidence="6">Glycolate oxidase iron-sulfur subunit</fullName>
        <ecNumber evidence="6">1.1.99.14</ecNumber>
    </recommendedName>
</protein>
<comment type="catalytic activity">
    <reaction evidence="6">
        <text>(R)-lactate + A = pyruvate + AH2</text>
        <dbReference type="Rhea" id="RHEA:15089"/>
        <dbReference type="ChEBI" id="CHEBI:13193"/>
        <dbReference type="ChEBI" id="CHEBI:15361"/>
        <dbReference type="ChEBI" id="CHEBI:16004"/>
        <dbReference type="ChEBI" id="CHEBI:17499"/>
    </reaction>
</comment>
<evidence type="ECO:0000256" key="5">
    <source>
        <dbReference type="ARBA" id="ARBA00023014"/>
    </source>
</evidence>
<feature type="domain" description="4Fe-4S ferredoxin-type" evidence="7">
    <location>
        <begin position="16"/>
        <end position="47"/>
    </location>
</feature>
<dbReference type="OrthoDB" id="5289041at2"/>
<keyword evidence="6" id="KW-0249">Electron transport</keyword>
<evidence type="ECO:0000259" key="7">
    <source>
        <dbReference type="PROSITE" id="PS51379"/>
    </source>
</evidence>
<dbReference type="Proteomes" id="UP000001935">
    <property type="component" value="Chromosome"/>
</dbReference>
<dbReference type="Gene3D" id="1.10.1060.10">
    <property type="entry name" value="Alpha-helical ferredoxin"/>
    <property type="match status" value="1"/>
</dbReference>
<dbReference type="GO" id="GO:0046872">
    <property type="term" value="F:metal ion binding"/>
    <property type="evidence" value="ECO:0007669"/>
    <property type="project" value="UniProtKB-UniRule"/>
</dbReference>
<dbReference type="KEGG" id="ade:Adeh_2865"/>
<dbReference type="EMBL" id="CP000251">
    <property type="protein sequence ID" value="ABC82635.1"/>
    <property type="molecule type" value="Genomic_DNA"/>
</dbReference>
<comment type="catalytic activity">
    <reaction evidence="6">
        <text>glycolate + A = glyoxylate + AH2</text>
        <dbReference type="Rhea" id="RHEA:21264"/>
        <dbReference type="ChEBI" id="CHEBI:13193"/>
        <dbReference type="ChEBI" id="CHEBI:17499"/>
        <dbReference type="ChEBI" id="CHEBI:29805"/>
        <dbReference type="ChEBI" id="CHEBI:36655"/>
        <dbReference type="EC" id="1.1.99.14"/>
    </reaction>
</comment>
<dbReference type="PANTHER" id="PTHR32479">
    <property type="entry name" value="GLYCOLATE OXIDASE IRON-SULFUR SUBUNIT"/>
    <property type="match status" value="1"/>
</dbReference>